<organism evidence="1 2">
    <name type="scientific">Tetraparma gracilis</name>
    <dbReference type="NCBI Taxonomy" id="2962635"/>
    <lineage>
        <taxon>Eukaryota</taxon>
        <taxon>Sar</taxon>
        <taxon>Stramenopiles</taxon>
        <taxon>Ochrophyta</taxon>
        <taxon>Bolidophyceae</taxon>
        <taxon>Parmales</taxon>
        <taxon>Triparmaceae</taxon>
        <taxon>Tetraparma</taxon>
    </lineage>
</organism>
<accession>A0ABQ6MXE3</accession>
<reference evidence="1 2" key="1">
    <citation type="journal article" date="2023" name="Commun. Biol.">
        <title>Genome analysis of Parmales, the sister group of diatoms, reveals the evolutionary specialization of diatoms from phago-mixotrophs to photoautotrophs.</title>
        <authorList>
            <person name="Ban H."/>
            <person name="Sato S."/>
            <person name="Yoshikawa S."/>
            <person name="Yamada K."/>
            <person name="Nakamura Y."/>
            <person name="Ichinomiya M."/>
            <person name="Sato N."/>
            <person name="Blanc-Mathieu R."/>
            <person name="Endo H."/>
            <person name="Kuwata A."/>
            <person name="Ogata H."/>
        </authorList>
    </citation>
    <scope>NUCLEOTIDE SEQUENCE [LARGE SCALE GENOMIC DNA]</scope>
</reference>
<dbReference type="EMBL" id="BRYB01003320">
    <property type="protein sequence ID" value="GMI34594.1"/>
    <property type="molecule type" value="Genomic_DNA"/>
</dbReference>
<keyword evidence="2" id="KW-1185">Reference proteome</keyword>
<gene>
    <name evidence="1" type="ORF">TeGR_g695</name>
</gene>
<sequence>GKSGPSAMSGKSGPSAMGMGMGMGMYGVAPQQSCSDEVGDADLHALTINCVVQRAPLDCAFVGAIDGGCDGFSAYKETFPFTQDTISLEINSGLVSPPFIPNPQTWCTLPESLANFSHGPNVDYSAADMQKKCSCSCPA</sequence>
<comment type="caution">
    <text evidence="1">The sequence shown here is derived from an EMBL/GenBank/DDBJ whole genome shotgun (WGS) entry which is preliminary data.</text>
</comment>
<proteinExistence type="predicted"/>
<name>A0ABQ6MXE3_9STRA</name>
<evidence type="ECO:0000313" key="2">
    <source>
        <dbReference type="Proteomes" id="UP001165060"/>
    </source>
</evidence>
<protein>
    <submittedName>
        <fullName evidence="1">Uncharacterized protein</fullName>
    </submittedName>
</protein>
<feature type="non-terminal residue" evidence="1">
    <location>
        <position position="1"/>
    </location>
</feature>
<evidence type="ECO:0000313" key="1">
    <source>
        <dbReference type="EMBL" id="GMI34594.1"/>
    </source>
</evidence>
<dbReference type="Proteomes" id="UP001165060">
    <property type="component" value="Unassembled WGS sequence"/>
</dbReference>